<feature type="region of interest" description="Disordered" evidence="1">
    <location>
        <begin position="461"/>
        <end position="503"/>
    </location>
</feature>
<keyword evidence="4" id="KW-1185">Reference proteome</keyword>
<dbReference type="PANTHER" id="PTHR13265:SF0">
    <property type="entry name" value="HPR1"/>
    <property type="match status" value="1"/>
</dbReference>
<dbReference type="InterPro" id="IPR008145">
    <property type="entry name" value="GK/Ca_channel_bsu"/>
</dbReference>
<proteinExistence type="predicted"/>
<dbReference type="Pfam" id="PF00625">
    <property type="entry name" value="Guanylate_kin"/>
    <property type="match status" value="1"/>
</dbReference>
<reference evidence="3 4" key="1">
    <citation type="submission" date="2024-01" db="EMBL/GenBank/DDBJ databases">
        <authorList>
            <person name="Allen C."/>
            <person name="Tagirdzhanova G."/>
        </authorList>
    </citation>
    <scope>NUCLEOTIDE SEQUENCE [LARGE SCALE GENOMIC DNA]</scope>
    <source>
        <strain evidence="3 4">CBS 573.63</strain>
    </source>
</reference>
<dbReference type="Pfam" id="PF11957">
    <property type="entry name" value="efThoc1"/>
    <property type="match status" value="1"/>
</dbReference>
<sequence>MEFLLSLSPVAKEKLAGTTAPNKSVTYSDQTLSEENTVWASKMKHDLTEHIKNSNSDGPYFLRMVDTILARDKNWVRWKVESCPSIELPAVSADEFVAAADSAERVFQPKRRRSTSVMGSFSLDFLDEEDPDEALAELKKPSRSKMLALDTFEREIADEDFEMEMPDSDASKQLAEERKASKTWRALRIVRQTHLATFDKIDDDNNVQIIFKMNGGDANDDDALDGEDEDGEGSNGEATDGDKLPDNKQPLVLVGPDSEIAAMVAKQLVNQIPGVFGIVGQYTTRLAPALIPGSIAENALKGIYHHIESKAFDALLDSDEFIGFGESSSGYMYGSRRKQIDAMAATNKIPIVLMSYESVDAAQGNAYAARYVFLRPPSAEEALVQLLKSTGACSDEMELQTALTRAKEVAEKAVAERDVFDSLVDIRADGIKDTVSRLRNYVYGNRGEGDGEVTAEVEVESGSEAMQNESEERDTSGMDSADAVGGDDIIAQAPEPVEGDDVQMADSDSRIAFEAAVEERKSI</sequence>
<dbReference type="SUPFAM" id="SSF52540">
    <property type="entry name" value="P-loop containing nucleoside triphosphate hydrolases"/>
    <property type="match status" value="1"/>
</dbReference>
<comment type="caution">
    <text evidence="3">The sequence shown here is derived from an EMBL/GenBank/DDBJ whole genome shotgun (WGS) entry which is preliminary data.</text>
</comment>
<feature type="region of interest" description="Disordered" evidence="1">
    <location>
        <begin position="216"/>
        <end position="250"/>
    </location>
</feature>
<evidence type="ECO:0000256" key="1">
    <source>
        <dbReference type="SAM" id="MobiDB-lite"/>
    </source>
</evidence>
<dbReference type="EMBL" id="CAWUOM010000038">
    <property type="protein sequence ID" value="CAK7267728.1"/>
    <property type="molecule type" value="Genomic_DNA"/>
</dbReference>
<evidence type="ECO:0000313" key="3">
    <source>
        <dbReference type="EMBL" id="CAK7267728.1"/>
    </source>
</evidence>
<dbReference type="SMART" id="SM00072">
    <property type="entry name" value="GuKc"/>
    <property type="match status" value="1"/>
</dbReference>
<evidence type="ECO:0000259" key="2">
    <source>
        <dbReference type="PROSITE" id="PS50052"/>
    </source>
</evidence>
<accession>A0ABP0DHJ2</accession>
<protein>
    <recommendedName>
        <fullName evidence="2">Guanylate kinase-like domain-containing protein</fullName>
    </recommendedName>
</protein>
<name>A0ABP0DHJ2_9PEZI</name>
<feature type="domain" description="Guanylate kinase-like" evidence="2">
    <location>
        <begin position="248"/>
        <end position="443"/>
    </location>
</feature>
<dbReference type="InterPro" id="IPR021861">
    <property type="entry name" value="THO_THOC1"/>
</dbReference>
<evidence type="ECO:0000313" key="4">
    <source>
        <dbReference type="Proteomes" id="UP001642501"/>
    </source>
</evidence>
<dbReference type="PANTHER" id="PTHR13265">
    <property type="entry name" value="THO COMPLEX SUBUNIT 1"/>
    <property type="match status" value="1"/>
</dbReference>
<dbReference type="Gene3D" id="3.40.50.300">
    <property type="entry name" value="P-loop containing nucleotide triphosphate hydrolases"/>
    <property type="match status" value="1"/>
</dbReference>
<dbReference type="InterPro" id="IPR027417">
    <property type="entry name" value="P-loop_NTPase"/>
</dbReference>
<dbReference type="Proteomes" id="UP001642501">
    <property type="component" value="Unassembled WGS sequence"/>
</dbReference>
<organism evidence="3 4">
    <name type="scientific">Sporothrix epigloea</name>
    <dbReference type="NCBI Taxonomy" id="1892477"/>
    <lineage>
        <taxon>Eukaryota</taxon>
        <taxon>Fungi</taxon>
        <taxon>Dikarya</taxon>
        <taxon>Ascomycota</taxon>
        <taxon>Pezizomycotina</taxon>
        <taxon>Sordariomycetes</taxon>
        <taxon>Sordariomycetidae</taxon>
        <taxon>Ophiostomatales</taxon>
        <taxon>Ophiostomataceae</taxon>
        <taxon>Sporothrix</taxon>
    </lineage>
</organism>
<feature type="compositionally biased region" description="Acidic residues" evidence="1">
    <location>
        <begin position="218"/>
        <end position="232"/>
    </location>
</feature>
<dbReference type="PROSITE" id="PS50052">
    <property type="entry name" value="GUANYLATE_KINASE_2"/>
    <property type="match status" value="1"/>
</dbReference>
<dbReference type="InterPro" id="IPR008144">
    <property type="entry name" value="Guanylate_kin-like_dom"/>
</dbReference>
<gene>
    <name evidence="3" type="ORF">SEPCBS57363_002738</name>
</gene>